<dbReference type="AlphaFoldDB" id="A7I454"/>
<protein>
    <recommendedName>
        <fullName evidence="5">Septum formation initiator</fullName>
    </recommendedName>
</protein>
<dbReference type="STRING" id="360107.CHAB381_1785"/>
<evidence type="ECO:0000313" key="4">
    <source>
        <dbReference type="Proteomes" id="UP000002407"/>
    </source>
</evidence>
<dbReference type="Proteomes" id="UP000002407">
    <property type="component" value="Chromosome"/>
</dbReference>
<keyword evidence="2" id="KW-0472">Membrane</keyword>
<evidence type="ECO:0000313" key="3">
    <source>
        <dbReference type="EMBL" id="ABS52333.1"/>
    </source>
</evidence>
<keyword evidence="4" id="KW-1185">Reference proteome</keyword>
<feature type="coiled-coil region" evidence="1">
    <location>
        <begin position="55"/>
        <end position="89"/>
    </location>
</feature>
<organism evidence="3 4">
    <name type="scientific">Campylobacter hominis (strain ATCC BAA-381 / DSM 21671 / CCUG 45161 / LMG 19568 / NCTC 13146 / CH001A)</name>
    <dbReference type="NCBI Taxonomy" id="360107"/>
    <lineage>
        <taxon>Bacteria</taxon>
        <taxon>Pseudomonadati</taxon>
        <taxon>Campylobacterota</taxon>
        <taxon>Epsilonproteobacteria</taxon>
        <taxon>Campylobacterales</taxon>
        <taxon>Campylobacteraceae</taxon>
        <taxon>Campylobacter</taxon>
    </lineage>
</organism>
<name>A7I454_CAMHC</name>
<dbReference type="KEGG" id="cha:CHAB381_1785"/>
<dbReference type="EMBL" id="CP000776">
    <property type="protein sequence ID" value="ABS52333.1"/>
    <property type="molecule type" value="Genomic_DNA"/>
</dbReference>
<reference evidence="4" key="1">
    <citation type="submission" date="2007-07" db="EMBL/GenBank/DDBJ databases">
        <title>Complete genome sequence of Campylobacter hominis ATCC BAA-381, a commensal isolated from the human gastrointestinal tract.</title>
        <authorList>
            <person name="Fouts D.E."/>
            <person name="Mongodin E.F."/>
            <person name="Puiu D."/>
            <person name="Sebastian Y."/>
            <person name="Miller W.G."/>
            <person name="Mandrell R.E."/>
            <person name="Nelson K.E."/>
        </authorList>
    </citation>
    <scope>NUCLEOTIDE SEQUENCE [LARGE SCALE GENOMIC DNA]</scope>
    <source>
        <strain evidence="4">ATCC BAA-381 / LMG 19568 / NCTC 13146 / CH001A</strain>
    </source>
</reference>
<dbReference type="HOGENOM" id="CLU_184293_0_0_7"/>
<proteinExistence type="predicted"/>
<sequence length="95" mass="11047">MNEKEILDSFETKTDRAISQGLKSTIKMITFIVLTILLGIYFGNVIFGNRSFEVLQDLKKEKLFLYKDVERLKSENAALQKEFLEKKSLDPELNE</sequence>
<keyword evidence="2" id="KW-1133">Transmembrane helix</keyword>
<keyword evidence="2" id="KW-0812">Transmembrane</keyword>
<evidence type="ECO:0008006" key="5">
    <source>
        <dbReference type="Google" id="ProtNLM"/>
    </source>
</evidence>
<evidence type="ECO:0000256" key="2">
    <source>
        <dbReference type="SAM" id="Phobius"/>
    </source>
</evidence>
<gene>
    <name evidence="3" type="ordered locus">CHAB381_1785</name>
</gene>
<feature type="transmembrane region" description="Helical" evidence="2">
    <location>
        <begin position="28"/>
        <end position="47"/>
    </location>
</feature>
<evidence type="ECO:0000256" key="1">
    <source>
        <dbReference type="SAM" id="Coils"/>
    </source>
</evidence>
<accession>A7I454</accession>
<dbReference type="RefSeq" id="WP_012109602.1">
    <property type="nucleotide sequence ID" value="NC_009714.1"/>
</dbReference>
<keyword evidence="1" id="KW-0175">Coiled coil</keyword>